<reference evidence="5" key="2">
    <citation type="journal article" date="2007" name="Science">
        <title>Draft genome sequence of the sexually transmitted pathogen Trichomonas vaginalis.</title>
        <authorList>
            <person name="Carlton J.M."/>
            <person name="Hirt R.P."/>
            <person name="Silva J.C."/>
            <person name="Delcher A.L."/>
            <person name="Schatz M."/>
            <person name="Zhao Q."/>
            <person name="Wortman J.R."/>
            <person name="Bidwell S.L."/>
            <person name="Alsmark U.C.M."/>
            <person name="Besteiro S."/>
            <person name="Sicheritz-Ponten T."/>
            <person name="Noel C.J."/>
            <person name="Dacks J.B."/>
            <person name="Foster P.G."/>
            <person name="Simillion C."/>
            <person name="Van de Peer Y."/>
            <person name="Miranda-Saavedra D."/>
            <person name="Barton G.J."/>
            <person name="Westrop G.D."/>
            <person name="Mueller S."/>
            <person name="Dessi D."/>
            <person name="Fiori P.L."/>
            <person name="Ren Q."/>
            <person name="Paulsen I."/>
            <person name="Zhang H."/>
            <person name="Bastida-Corcuera F.D."/>
            <person name="Simoes-Barbosa A."/>
            <person name="Brown M.T."/>
            <person name="Hayes R.D."/>
            <person name="Mukherjee M."/>
            <person name="Okumura C.Y."/>
            <person name="Schneider R."/>
            <person name="Smith A.J."/>
            <person name="Vanacova S."/>
            <person name="Villalvazo M."/>
            <person name="Haas B.J."/>
            <person name="Pertea M."/>
            <person name="Feldblyum T.V."/>
            <person name="Utterback T.R."/>
            <person name="Shu C.L."/>
            <person name="Osoegawa K."/>
            <person name="de Jong P.J."/>
            <person name="Hrdy I."/>
            <person name="Horvathova L."/>
            <person name="Zubacova Z."/>
            <person name="Dolezal P."/>
            <person name="Malik S.B."/>
            <person name="Logsdon J.M. Jr."/>
            <person name="Henze K."/>
            <person name="Gupta A."/>
            <person name="Wang C.C."/>
            <person name="Dunne R.L."/>
            <person name="Upcroft J.A."/>
            <person name="Upcroft P."/>
            <person name="White O."/>
            <person name="Salzberg S.L."/>
            <person name="Tang P."/>
            <person name="Chiu C.-H."/>
            <person name="Lee Y.-S."/>
            <person name="Embley T.M."/>
            <person name="Coombs G.H."/>
            <person name="Mottram J.C."/>
            <person name="Tachezy J."/>
            <person name="Fraser-Liggett C.M."/>
            <person name="Johnson P.J."/>
        </authorList>
    </citation>
    <scope>NUCLEOTIDE SEQUENCE [LARGE SCALE GENOMIC DNA]</scope>
    <source>
        <strain evidence="5">G3</strain>
    </source>
</reference>
<dbReference type="Pfam" id="PF12796">
    <property type="entry name" value="Ank_2"/>
    <property type="match status" value="1"/>
</dbReference>
<feature type="repeat" description="ANK" evidence="3">
    <location>
        <begin position="375"/>
        <end position="407"/>
    </location>
</feature>
<accession>A2DUH3</accession>
<dbReference type="OrthoDB" id="19174at2759"/>
<dbReference type="KEGG" id="tva:4774018"/>
<dbReference type="RefSeq" id="XP_001328234.1">
    <property type="nucleotide sequence ID" value="XM_001328199.1"/>
</dbReference>
<feature type="repeat" description="ANK" evidence="3">
    <location>
        <begin position="408"/>
        <end position="440"/>
    </location>
</feature>
<evidence type="ECO:0000256" key="2">
    <source>
        <dbReference type="ARBA" id="ARBA00023043"/>
    </source>
</evidence>
<dbReference type="SMR" id="A2DUH3"/>
<dbReference type="InterPro" id="IPR002110">
    <property type="entry name" value="Ankyrin_rpt"/>
</dbReference>
<keyword evidence="2 3" id="KW-0040">ANK repeat</keyword>
<dbReference type="InParanoid" id="A2DUH3"/>
<name>A2DUH3_TRIV3</name>
<dbReference type="STRING" id="5722.A2DUH3"/>
<dbReference type="SUPFAM" id="SSF48403">
    <property type="entry name" value="Ankyrin repeat"/>
    <property type="match status" value="1"/>
</dbReference>
<proteinExistence type="predicted"/>
<feature type="coiled-coil region" evidence="4">
    <location>
        <begin position="97"/>
        <end position="257"/>
    </location>
</feature>
<organism evidence="5 6">
    <name type="scientific">Trichomonas vaginalis (strain ATCC PRA-98 / G3)</name>
    <dbReference type="NCBI Taxonomy" id="412133"/>
    <lineage>
        <taxon>Eukaryota</taxon>
        <taxon>Metamonada</taxon>
        <taxon>Parabasalia</taxon>
        <taxon>Trichomonadida</taxon>
        <taxon>Trichomonadidae</taxon>
        <taxon>Trichomonas</taxon>
    </lineage>
</organism>
<dbReference type="PANTHER" id="PTHR24188:SF29">
    <property type="entry name" value="GH09064P"/>
    <property type="match status" value="1"/>
</dbReference>
<dbReference type="PANTHER" id="PTHR24188">
    <property type="entry name" value="ANKYRIN REPEAT PROTEIN"/>
    <property type="match status" value="1"/>
</dbReference>
<reference evidence="5" key="1">
    <citation type="submission" date="2006-10" db="EMBL/GenBank/DDBJ databases">
        <authorList>
            <person name="Amadeo P."/>
            <person name="Zhao Q."/>
            <person name="Wortman J."/>
            <person name="Fraser-Liggett C."/>
            <person name="Carlton J."/>
        </authorList>
    </citation>
    <scope>NUCLEOTIDE SEQUENCE</scope>
    <source>
        <strain evidence="5">G3</strain>
    </source>
</reference>
<dbReference type="eggNOG" id="KOG4177">
    <property type="taxonomic scope" value="Eukaryota"/>
</dbReference>
<keyword evidence="6" id="KW-1185">Reference proteome</keyword>
<dbReference type="PROSITE" id="PS50088">
    <property type="entry name" value="ANK_REPEAT"/>
    <property type="match status" value="4"/>
</dbReference>
<gene>
    <name evidence="5" type="ORF">TVAG_262610</name>
</gene>
<keyword evidence="4" id="KW-0175">Coiled coil</keyword>
<dbReference type="Gene3D" id="1.10.287.1490">
    <property type="match status" value="1"/>
</dbReference>
<evidence type="ECO:0000256" key="3">
    <source>
        <dbReference type="PROSITE-ProRule" id="PRU00023"/>
    </source>
</evidence>
<dbReference type="Proteomes" id="UP000001542">
    <property type="component" value="Unassembled WGS sequence"/>
</dbReference>
<sequence>MTAGLVLNYTHIAAHLKEYIDGDNGLDAFELEDIKKILNESKLIPNDFHKLLSQLSSNYNAIKIYKCSRNLTIPINNLKDSISTLESVRKYMKLRLLDGIIENMNHVENEMSNYTKTIKDLQSQLQSKQNQLQNHEKEVSNYTKTIEDLQSQLQSKQNQLQNHEKEVSNYTKTIEDLRSELQSKQNQLQNHEKEVSNYTKTIEDLRSELQSKQNQLQNHEKEVSNYTKTIEDLRSELQSKQNQLQNYEKDQEKENNEFPKEFLTKVAELKNSNDLYAVHNFLNQLSLQGEKKLLLKACDESFRQFRDENGRDAFYLAAKDGNRRLVKSLVECGWNLETKTNNGWTPLIGASYNNALDSVKYLISIGADIEAKNKDGQTPLIVASIYNSVPVVKYLISAGANKEAKDNLGNTPLLAAAIKERDIVIKCLVEAGADKRAKNNDGKTARSLAKNSLTRDVLKSLGVK</sequence>
<dbReference type="PROSITE" id="PS50297">
    <property type="entry name" value="ANK_REP_REGION"/>
    <property type="match status" value="3"/>
</dbReference>
<dbReference type="Pfam" id="PF00023">
    <property type="entry name" value="Ank"/>
    <property type="match status" value="2"/>
</dbReference>
<evidence type="ECO:0000313" key="6">
    <source>
        <dbReference type="Proteomes" id="UP000001542"/>
    </source>
</evidence>
<dbReference type="SUPFAM" id="SSF57997">
    <property type="entry name" value="Tropomyosin"/>
    <property type="match status" value="1"/>
</dbReference>
<evidence type="ECO:0000313" key="5">
    <source>
        <dbReference type="EMBL" id="EAY16011.1"/>
    </source>
</evidence>
<dbReference type="VEuPathDB" id="TrichDB:TVAGG3_0595090"/>
<feature type="repeat" description="ANK" evidence="3">
    <location>
        <begin position="342"/>
        <end position="374"/>
    </location>
</feature>
<keyword evidence="1" id="KW-0677">Repeat</keyword>
<dbReference type="VEuPathDB" id="TrichDB:TVAG_262610"/>
<protein>
    <submittedName>
        <fullName evidence="5">Uncharacterized protein</fullName>
    </submittedName>
</protein>
<dbReference type="SMART" id="SM00248">
    <property type="entry name" value="ANK"/>
    <property type="match status" value="4"/>
</dbReference>
<dbReference type="Gene3D" id="1.25.40.20">
    <property type="entry name" value="Ankyrin repeat-containing domain"/>
    <property type="match status" value="2"/>
</dbReference>
<dbReference type="AlphaFoldDB" id="A2DUH3"/>
<feature type="repeat" description="ANK" evidence="3">
    <location>
        <begin position="309"/>
        <end position="341"/>
    </location>
</feature>
<evidence type="ECO:0000256" key="4">
    <source>
        <dbReference type="SAM" id="Coils"/>
    </source>
</evidence>
<dbReference type="EMBL" id="DS113248">
    <property type="protein sequence ID" value="EAY16011.1"/>
    <property type="molecule type" value="Genomic_DNA"/>
</dbReference>
<dbReference type="InterPro" id="IPR036770">
    <property type="entry name" value="Ankyrin_rpt-contain_sf"/>
</dbReference>
<evidence type="ECO:0000256" key="1">
    <source>
        <dbReference type="ARBA" id="ARBA00022737"/>
    </source>
</evidence>